<reference evidence="2" key="1">
    <citation type="submission" date="2018-05" db="EMBL/GenBank/DDBJ databases">
        <authorList>
            <person name="Lanie J.A."/>
            <person name="Ng W.-L."/>
            <person name="Kazmierczak K.M."/>
            <person name="Andrzejewski T.M."/>
            <person name="Davidsen T.M."/>
            <person name="Wayne K.J."/>
            <person name="Tettelin H."/>
            <person name="Glass J.I."/>
            <person name="Rusch D."/>
            <person name="Podicherti R."/>
            <person name="Tsui H.-C.T."/>
            <person name="Winkler M.E."/>
        </authorList>
    </citation>
    <scope>NUCLEOTIDE SEQUENCE</scope>
</reference>
<protein>
    <submittedName>
        <fullName evidence="2">Uncharacterized protein</fullName>
    </submittedName>
</protein>
<feature type="region of interest" description="Disordered" evidence="1">
    <location>
        <begin position="347"/>
        <end position="413"/>
    </location>
</feature>
<sequence>GRSKPVELALRVGDVRRKVLIKPVARPLIDSAEAKVRYPDYLQYPMMDEEIRGTVFSYLEWSTVKFTARLQNDENLQTDKRVLSMVQAKATHAINSKVLDQKTVIKSDILETGFLDLDDFREMEVIWRDQYKIAGPAPWKLIFERKSDNPPHHVDCVDVAPEIAILRSEVVEIPMIGEDDYGMKELAVEWECWKRDGTNLVKKGGGVLARFKPRILSGSSTFLFDPGDKALNLPESTVVNVYAVAKDYYRTDRKARSLPVRIHILSPEEHAQLIQQNLESKMAELDDLVRRQENLLDATQETQEMDPEEQNKDQTTKKIGRQEQEQKSIADKLKQLSEEIKELTMEALKNKEMDPTDLAKMAENAQKMQELAEQQMKQAQQSLQQAQQNEQERQENLDAAAKKEKEALDELKE</sequence>
<feature type="non-terminal residue" evidence="2">
    <location>
        <position position="1"/>
    </location>
</feature>
<name>A0A382KRK9_9ZZZZ</name>
<evidence type="ECO:0000256" key="1">
    <source>
        <dbReference type="SAM" id="MobiDB-lite"/>
    </source>
</evidence>
<evidence type="ECO:0000313" key="2">
    <source>
        <dbReference type="EMBL" id="SVC27120.1"/>
    </source>
</evidence>
<gene>
    <name evidence="2" type="ORF">METZ01_LOCUS279974</name>
</gene>
<dbReference type="AlphaFoldDB" id="A0A382KRK9"/>
<organism evidence="2">
    <name type="scientific">marine metagenome</name>
    <dbReference type="NCBI Taxonomy" id="408172"/>
    <lineage>
        <taxon>unclassified sequences</taxon>
        <taxon>metagenomes</taxon>
        <taxon>ecological metagenomes</taxon>
    </lineage>
</organism>
<accession>A0A382KRK9</accession>
<feature type="compositionally biased region" description="Low complexity" evidence="1">
    <location>
        <begin position="365"/>
        <end position="389"/>
    </location>
</feature>
<feature type="region of interest" description="Disordered" evidence="1">
    <location>
        <begin position="299"/>
        <end position="331"/>
    </location>
</feature>
<dbReference type="EMBL" id="UINC01082397">
    <property type="protein sequence ID" value="SVC27120.1"/>
    <property type="molecule type" value="Genomic_DNA"/>
</dbReference>
<proteinExistence type="predicted"/>
<feature type="compositionally biased region" description="Basic and acidic residues" evidence="1">
    <location>
        <begin position="309"/>
        <end position="331"/>
    </location>
</feature>
<feature type="non-terminal residue" evidence="2">
    <location>
        <position position="413"/>
    </location>
</feature>
<feature type="compositionally biased region" description="Basic and acidic residues" evidence="1">
    <location>
        <begin position="390"/>
        <end position="413"/>
    </location>
</feature>